<dbReference type="AlphaFoldDB" id="A0A225X3W1"/>
<evidence type="ECO:0000313" key="2">
    <source>
        <dbReference type="Proteomes" id="UP000198211"/>
    </source>
</evidence>
<sequence>METFGYFDFMQRFEESVHDTLMWLRGTAAKHSATPARSHLDSENLQEDLVALFRKKGKTAYRRVLGRALDPFTIDENGYASIPELLEQSGALDLNKTPYLRLTTKALSCFPDVKRGRPAKDSWVGNKSSGVWKKLLADRSVLKEAKKIRSAQKAGLYEPEFANIEFNEDDKDSDFEDENGHGATTAAVFAFQ</sequence>
<evidence type="ECO:0000313" key="1">
    <source>
        <dbReference type="EMBL" id="OWZ24433.1"/>
    </source>
</evidence>
<name>A0A225X3W1_9STRA</name>
<reference evidence="2" key="1">
    <citation type="submission" date="2017-03" db="EMBL/GenBank/DDBJ databases">
        <title>Phytopthora megakarya and P. palmivora, two closely related causual agents of cacao black pod achieved similar genome size and gene model numbers by different mechanisms.</title>
        <authorList>
            <person name="Ali S."/>
            <person name="Shao J."/>
            <person name="Larry D.J."/>
            <person name="Kronmiller B."/>
            <person name="Shen D."/>
            <person name="Strem M.D."/>
            <person name="Melnick R.L."/>
            <person name="Guiltinan M.J."/>
            <person name="Tyler B.M."/>
            <person name="Meinhardt L.W."/>
            <person name="Bailey B.A."/>
        </authorList>
    </citation>
    <scope>NUCLEOTIDE SEQUENCE [LARGE SCALE GENOMIC DNA]</scope>
    <source>
        <strain evidence="2">zdho120</strain>
    </source>
</reference>
<protein>
    <submittedName>
        <fullName evidence="1">Uncharacterized protein</fullName>
    </submittedName>
</protein>
<keyword evidence="2" id="KW-1185">Reference proteome</keyword>
<dbReference type="EMBL" id="NBNE01000013">
    <property type="protein sequence ID" value="OWZ24433.1"/>
    <property type="molecule type" value="Genomic_DNA"/>
</dbReference>
<proteinExistence type="predicted"/>
<dbReference type="Proteomes" id="UP000198211">
    <property type="component" value="Unassembled WGS sequence"/>
</dbReference>
<accession>A0A225X3W1</accession>
<gene>
    <name evidence="1" type="ORF">PHMEG_000503</name>
</gene>
<comment type="caution">
    <text evidence="1">The sequence shown here is derived from an EMBL/GenBank/DDBJ whole genome shotgun (WGS) entry which is preliminary data.</text>
</comment>
<dbReference type="OrthoDB" id="129191at2759"/>
<organism evidence="1 2">
    <name type="scientific">Phytophthora megakarya</name>
    <dbReference type="NCBI Taxonomy" id="4795"/>
    <lineage>
        <taxon>Eukaryota</taxon>
        <taxon>Sar</taxon>
        <taxon>Stramenopiles</taxon>
        <taxon>Oomycota</taxon>
        <taxon>Peronosporomycetes</taxon>
        <taxon>Peronosporales</taxon>
        <taxon>Peronosporaceae</taxon>
        <taxon>Phytophthora</taxon>
    </lineage>
</organism>